<comment type="similarity">
    <text evidence="1">Belongs to the aspartate-semialdehyde dehydrogenase family.</text>
</comment>
<dbReference type="NCBIfam" id="NF006416">
    <property type="entry name" value="PRK08664.1"/>
    <property type="match status" value="1"/>
</dbReference>
<evidence type="ECO:0000256" key="1">
    <source>
        <dbReference type="ARBA" id="ARBA00010584"/>
    </source>
</evidence>
<dbReference type="PANTHER" id="PTHR46718:SF1">
    <property type="entry name" value="ASPARTATE-SEMIALDEHYDE DEHYDROGENASE"/>
    <property type="match status" value="1"/>
</dbReference>
<dbReference type="InterPro" id="IPR005676">
    <property type="entry name" value="Asp_semi-ald_DH_pep-lack"/>
</dbReference>
<dbReference type="InterPro" id="IPR012280">
    <property type="entry name" value="Semialdhyde_DH_dimer_dom"/>
</dbReference>
<evidence type="ECO:0000256" key="3">
    <source>
        <dbReference type="ARBA" id="ARBA00023002"/>
    </source>
</evidence>
<dbReference type="Gene3D" id="3.40.50.720">
    <property type="entry name" value="NAD(P)-binding Rossmann-like Domain"/>
    <property type="match status" value="1"/>
</dbReference>
<sequence length="352" mass="38646">MKRLKVAILGATGVVGQHYIKLLANHPWFKITALTGSTSVGRRYVEAVRGEGPDPPKEIAEMEVLPTDPKHVDADFVFSCLPTEAARELEPRFAEAGFPVVSDASAHRMEHDVPLIIPEVNPQHLNMVERQRKNRNWDGFIVTTPNCTTVGLVLALYPLYRSYGVRRLYVTTMQAISGAGFPGVPALSITSNVIPYISKEEEKVEQETMKLLGEYADGGVKPASFMVEVTCTRVPTVDGHLEALHIETEENIDVEEAKRVLADFTSLPQELNLPTAPRRPVIVREEPDRPQPRVDVNAGSVPGMSVVVGRVRQGKLRNSVNLLVLSHNLIRGAAGGAVLTAELAHHMKLLRG</sequence>
<dbReference type="CDD" id="cd02315">
    <property type="entry name" value="ScASADH_like_N"/>
    <property type="match status" value="1"/>
</dbReference>
<dbReference type="SUPFAM" id="SSF55347">
    <property type="entry name" value="Glyceraldehyde-3-phosphate dehydrogenase-like, C-terminal domain"/>
    <property type="match status" value="1"/>
</dbReference>
<dbReference type="GO" id="GO:0004073">
    <property type="term" value="F:aspartate-semialdehyde dehydrogenase activity"/>
    <property type="evidence" value="ECO:0007669"/>
    <property type="project" value="UniProtKB-EC"/>
</dbReference>
<dbReference type="Proteomes" id="UP000608579">
    <property type="component" value="Unassembled WGS sequence"/>
</dbReference>
<dbReference type="SMART" id="SM00859">
    <property type="entry name" value="Semialdhyde_dh"/>
    <property type="match status" value="1"/>
</dbReference>
<evidence type="ECO:0000259" key="5">
    <source>
        <dbReference type="SMART" id="SM00859"/>
    </source>
</evidence>
<evidence type="ECO:0000313" key="7">
    <source>
        <dbReference type="Proteomes" id="UP000608579"/>
    </source>
</evidence>
<dbReference type="PANTHER" id="PTHR46718">
    <property type="entry name" value="ASPARTATE-SEMIALDEHYDE DEHYDROGENASE"/>
    <property type="match status" value="1"/>
</dbReference>
<reference evidence="6" key="1">
    <citation type="journal article" date="2020" name="ISME J.">
        <title>Gammaproteobacteria mediating utilization of methyl-, sulfur- and petroleum organic compounds in deep ocean hydrothermal plumes.</title>
        <authorList>
            <person name="Zhou Z."/>
            <person name="Liu Y."/>
            <person name="Pan J."/>
            <person name="Cron B.R."/>
            <person name="Toner B.M."/>
            <person name="Anantharaman K."/>
            <person name="Breier J.A."/>
            <person name="Dick G.J."/>
            <person name="Li M."/>
        </authorList>
    </citation>
    <scope>NUCLEOTIDE SEQUENCE</scope>
    <source>
        <strain evidence="6">SZUA-1515</strain>
    </source>
</reference>
<feature type="active site" description="Proton acceptor" evidence="4">
    <location>
        <position position="240"/>
    </location>
</feature>
<dbReference type="GO" id="GO:0051287">
    <property type="term" value="F:NAD binding"/>
    <property type="evidence" value="ECO:0007669"/>
    <property type="project" value="InterPro"/>
</dbReference>
<keyword evidence="2" id="KW-0521">NADP</keyword>
<dbReference type="GO" id="GO:0046983">
    <property type="term" value="F:protein dimerization activity"/>
    <property type="evidence" value="ECO:0007669"/>
    <property type="project" value="InterPro"/>
</dbReference>
<evidence type="ECO:0000256" key="4">
    <source>
        <dbReference type="PIRSR" id="PIRSR000148-1"/>
    </source>
</evidence>
<dbReference type="GO" id="GO:0050661">
    <property type="term" value="F:NADP binding"/>
    <property type="evidence" value="ECO:0007669"/>
    <property type="project" value="InterPro"/>
</dbReference>
<name>A0A833EA00_CALS0</name>
<accession>A0A833EA00</accession>
<gene>
    <name evidence="6" type="primary">asd</name>
    <name evidence="6" type="ORF">EYH45_04185</name>
</gene>
<feature type="active site" description="Acyl-thioester intermediate" evidence="4">
    <location>
        <position position="147"/>
    </location>
</feature>
<dbReference type="SUPFAM" id="SSF51735">
    <property type="entry name" value="NAD(P)-binding Rossmann-fold domains"/>
    <property type="match status" value="1"/>
</dbReference>
<dbReference type="CDD" id="cd18130">
    <property type="entry name" value="ASADH_C_arch_fung_like"/>
    <property type="match status" value="1"/>
</dbReference>
<dbReference type="Pfam" id="PF01118">
    <property type="entry name" value="Semialdhyde_dh"/>
    <property type="match status" value="1"/>
</dbReference>
<dbReference type="InterPro" id="IPR000534">
    <property type="entry name" value="Semialdehyde_DH_NAD-bd"/>
</dbReference>
<dbReference type="AlphaFoldDB" id="A0A833EA00"/>
<dbReference type="NCBIfam" id="TIGR00978">
    <property type="entry name" value="asd_EA"/>
    <property type="match status" value="1"/>
</dbReference>
<keyword evidence="3 6" id="KW-0560">Oxidoreductase</keyword>
<protein>
    <submittedName>
        <fullName evidence="6">Aspartate-semialdehyde dehydrogenase</fullName>
        <ecNumber evidence="6">1.2.1.11</ecNumber>
    </submittedName>
</protein>
<dbReference type="EC" id="1.2.1.11" evidence="6"/>
<proteinExistence type="inferred from homology"/>
<evidence type="ECO:0000313" key="6">
    <source>
        <dbReference type="EMBL" id="HIQ29744.1"/>
    </source>
</evidence>
<dbReference type="EMBL" id="DQVM01000079">
    <property type="protein sequence ID" value="HIQ29744.1"/>
    <property type="molecule type" value="Genomic_DNA"/>
</dbReference>
<dbReference type="GO" id="GO:0009088">
    <property type="term" value="P:threonine biosynthetic process"/>
    <property type="evidence" value="ECO:0007669"/>
    <property type="project" value="UniProtKB-ARBA"/>
</dbReference>
<dbReference type="Gene3D" id="3.30.360.10">
    <property type="entry name" value="Dihydrodipicolinate Reductase, domain 2"/>
    <property type="match status" value="1"/>
</dbReference>
<dbReference type="PIRSF" id="PIRSF000148">
    <property type="entry name" value="ASA_dh"/>
    <property type="match status" value="1"/>
</dbReference>
<comment type="caution">
    <text evidence="6">The sequence shown here is derived from an EMBL/GenBank/DDBJ whole genome shotgun (WGS) entry which is preliminary data.</text>
</comment>
<organism evidence="6 7">
    <name type="scientific">Caldiarchaeum subterraneum</name>
    <dbReference type="NCBI Taxonomy" id="311458"/>
    <lineage>
        <taxon>Archaea</taxon>
        <taxon>Nitrososphaerota</taxon>
        <taxon>Candidatus Caldarchaeales</taxon>
        <taxon>Candidatus Caldarchaeaceae</taxon>
        <taxon>Candidatus Caldarchaeum</taxon>
    </lineage>
</organism>
<dbReference type="InterPro" id="IPR036291">
    <property type="entry name" value="NAD(P)-bd_dom_sf"/>
</dbReference>
<evidence type="ECO:0000256" key="2">
    <source>
        <dbReference type="ARBA" id="ARBA00022857"/>
    </source>
</evidence>
<dbReference type="GO" id="GO:0009086">
    <property type="term" value="P:methionine biosynthetic process"/>
    <property type="evidence" value="ECO:0007669"/>
    <property type="project" value="TreeGrafter"/>
</dbReference>
<feature type="domain" description="Semialdehyde dehydrogenase NAD-binding" evidence="5">
    <location>
        <begin position="5"/>
        <end position="128"/>
    </location>
</feature>
<dbReference type="InterPro" id="IPR051823">
    <property type="entry name" value="ASADH-related"/>
</dbReference>
<dbReference type="Pfam" id="PF02774">
    <property type="entry name" value="Semialdhyde_dhC"/>
    <property type="match status" value="1"/>
</dbReference>